<reference evidence="1" key="2">
    <citation type="journal article" date="2015" name="Data Brief">
        <title>Shoot transcriptome of the giant reed, Arundo donax.</title>
        <authorList>
            <person name="Barrero R.A."/>
            <person name="Guerrero F.D."/>
            <person name="Moolhuijzen P."/>
            <person name="Goolsby J.A."/>
            <person name="Tidwell J."/>
            <person name="Bellgard S.E."/>
            <person name="Bellgard M.I."/>
        </authorList>
    </citation>
    <scope>NUCLEOTIDE SEQUENCE</scope>
    <source>
        <tissue evidence="1">Shoot tissue taken approximately 20 cm above the soil surface</tissue>
    </source>
</reference>
<reference evidence="1" key="1">
    <citation type="submission" date="2014-09" db="EMBL/GenBank/DDBJ databases">
        <authorList>
            <person name="Magalhaes I.L.F."/>
            <person name="Oliveira U."/>
            <person name="Santos F.R."/>
            <person name="Vidigal T.H.D.A."/>
            <person name="Brescovit A.D."/>
            <person name="Santos A.J."/>
        </authorList>
    </citation>
    <scope>NUCLEOTIDE SEQUENCE</scope>
    <source>
        <tissue evidence="1">Shoot tissue taken approximately 20 cm above the soil surface</tissue>
    </source>
</reference>
<evidence type="ECO:0000313" key="1">
    <source>
        <dbReference type="EMBL" id="JAE16296.1"/>
    </source>
</evidence>
<proteinExistence type="predicted"/>
<organism evidence="1">
    <name type="scientific">Arundo donax</name>
    <name type="common">Giant reed</name>
    <name type="synonym">Donax arundinaceus</name>
    <dbReference type="NCBI Taxonomy" id="35708"/>
    <lineage>
        <taxon>Eukaryota</taxon>
        <taxon>Viridiplantae</taxon>
        <taxon>Streptophyta</taxon>
        <taxon>Embryophyta</taxon>
        <taxon>Tracheophyta</taxon>
        <taxon>Spermatophyta</taxon>
        <taxon>Magnoliopsida</taxon>
        <taxon>Liliopsida</taxon>
        <taxon>Poales</taxon>
        <taxon>Poaceae</taxon>
        <taxon>PACMAD clade</taxon>
        <taxon>Arundinoideae</taxon>
        <taxon>Arundineae</taxon>
        <taxon>Arundo</taxon>
    </lineage>
</organism>
<name>A0A0A9G183_ARUDO</name>
<sequence length="12" mass="1531">MVKLWIVLHNFM</sequence>
<dbReference type="EMBL" id="GBRH01181600">
    <property type="protein sequence ID" value="JAE16296.1"/>
    <property type="molecule type" value="Transcribed_RNA"/>
</dbReference>
<protein>
    <submittedName>
        <fullName evidence="1">Uncharacterized protein</fullName>
    </submittedName>
</protein>
<accession>A0A0A9G183</accession>